<accession>A0A173V6P8</accession>
<dbReference type="AlphaFoldDB" id="A0A173V6P8"/>
<reference evidence="1 2" key="1">
    <citation type="submission" date="2015-09" db="EMBL/GenBank/DDBJ databases">
        <authorList>
            <consortium name="Pathogen Informatics"/>
        </authorList>
    </citation>
    <scope>NUCLEOTIDE SEQUENCE [LARGE SCALE GENOMIC DNA]</scope>
    <source>
        <strain evidence="1 2">2789STDY5608872</strain>
    </source>
</reference>
<protein>
    <submittedName>
        <fullName evidence="1">Uncharacterized protein</fullName>
    </submittedName>
</protein>
<gene>
    <name evidence="1" type="ORF">ERS852429_02712</name>
</gene>
<evidence type="ECO:0000313" key="2">
    <source>
        <dbReference type="Proteomes" id="UP000095591"/>
    </source>
</evidence>
<evidence type="ECO:0000313" key="1">
    <source>
        <dbReference type="EMBL" id="CUN23009.1"/>
    </source>
</evidence>
<dbReference type="EMBL" id="CYXP01000006">
    <property type="protein sequence ID" value="CUN23009.1"/>
    <property type="molecule type" value="Genomic_DNA"/>
</dbReference>
<sequence length="108" mass="13138">MKYLFGVVLKIISEELPDHPSTEVLYRKFEKMFAPVRETRIFRNYFRYQDLKNCSPQELDDVIEKIILFSSENLGIELKERLDYKKWEVSEVYIGAYNDQWTDYNRKI</sequence>
<name>A0A173V6P8_PARDI</name>
<proteinExistence type="predicted"/>
<organism evidence="1 2">
    <name type="scientific">Parabacteroides distasonis</name>
    <dbReference type="NCBI Taxonomy" id="823"/>
    <lineage>
        <taxon>Bacteria</taxon>
        <taxon>Pseudomonadati</taxon>
        <taxon>Bacteroidota</taxon>
        <taxon>Bacteroidia</taxon>
        <taxon>Bacteroidales</taxon>
        <taxon>Tannerellaceae</taxon>
        <taxon>Parabacteroides</taxon>
    </lineage>
</organism>
<dbReference type="Proteomes" id="UP000095591">
    <property type="component" value="Unassembled WGS sequence"/>
</dbReference>